<dbReference type="RefSeq" id="WP_283343201.1">
    <property type="nucleotide sequence ID" value="NZ_JASHIF010000002.1"/>
</dbReference>
<evidence type="ECO:0008006" key="3">
    <source>
        <dbReference type="Google" id="ProtNLM"/>
    </source>
</evidence>
<name>A0ABT6Y2W9_9BACT</name>
<sequence>MNPKGNVWGFFGTRNTGKTYEALQLSLDFRVGAFKNNPKRIIVFDHSNNSSYKEITKVVSFEDLERPMPKNAVVKLQSDDYDKFSYYCSNYVKNAVVIYDDAGSFFGSGAMTKAQKQLLKTPKNNGLELLLQFHYFGGTEVSPDLLKMMNMLVLKETSDDFNGLPTKVQPRKEIAYLMYDIAVQNTELPENKKWTTRYFDKEEYRVGVRNTEQVEWIDGKKYFPFAQQKLEFNPK</sequence>
<dbReference type="EMBL" id="JASHIF010000002">
    <property type="protein sequence ID" value="MDI9857917.1"/>
    <property type="molecule type" value="Genomic_DNA"/>
</dbReference>
<reference evidence="1 2" key="1">
    <citation type="submission" date="2023-05" db="EMBL/GenBank/DDBJ databases">
        <title>Novel species of genus Flectobacillus isolated from stream in China.</title>
        <authorList>
            <person name="Lu H."/>
        </authorList>
    </citation>
    <scope>NUCLEOTIDE SEQUENCE [LARGE SCALE GENOMIC DNA]</scope>
    <source>
        <strain evidence="1 2">KCTC 42575</strain>
    </source>
</reference>
<accession>A0ABT6Y2W9</accession>
<comment type="caution">
    <text evidence="1">The sequence shown here is derived from an EMBL/GenBank/DDBJ whole genome shotgun (WGS) entry which is preliminary data.</text>
</comment>
<protein>
    <recommendedName>
        <fullName evidence="3">Zona occludens toxin N-terminal domain-containing protein</fullName>
    </recommendedName>
</protein>
<evidence type="ECO:0000313" key="1">
    <source>
        <dbReference type="EMBL" id="MDI9857917.1"/>
    </source>
</evidence>
<keyword evidence="2" id="KW-1185">Reference proteome</keyword>
<organism evidence="1 2">
    <name type="scientific">Flectobacillus roseus</name>
    <dbReference type="NCBI Taxonomy" id="502259"/>
    <lineage>
        <taxon>Bacteria</taxon>
        <taxon>Pseudomonadati</taxon>
        <taxon>Bacteroidota</taxon>
        <taxon>Cytophagia</taxon>
        <taxon>Cytophagales</taxon>
        <taxon>Flectobacillaceae</taxon>
        <taxon>Flectobacillus</taxon>
    </lineage>
</organism>
<evidence type="ECO:0000313" key="2">
    <source>
        <dbReference type="Proteomes" id="UP001236507"/>
    </source>
</evidence>
<proteinExistence type="predicted"/>
<dbReference type="Proteomes" id="UP001236507">
    <property type="component" value="Unassembled WGS sequence"/>
</dbReference>
<gene>
    <name evidence="1" type="ORF">QM524_01725</name>
</gene>